<evidence type="ECO:0008006" key="3">
    <source>
        <dbReference type="Google" id="ProtNLM"/>
    </source>
</evidence>
<comment type="caution">
    <text evidence="1">The sequence shown here is derived from an EMBL/GenBank/DDBJ whole genome shotgun (WGS) entry which is preliminary data.</text>
</comment>
<accession>A0ABD2ZM66</accession>
<dbReference type="Pfam" id="PF14223">
    <property type="entry name" value="Retrotran_gag_2"/>
    <property type="match status" value="1"/>
</dbReference>
<gene>
    <name evidence="1" type="ORF">ACH5RR_018691</name>
</gene>
<evidence type="ECO:0000313" key="2">
    <source>
        <dbReference type="Proteomes" id="UP001630127"/>
    </source>
</evidence>
<dbReference type="AlphaFoldDB" id="A0ABD2ZM66"/>
<dbReference type="PANTHER" id="PTHR47481">
    <property type="match status" value="1"/>
</dbReference>
<protein>
    <recommendedName>
        <fullName evidence="3">Retrotransposon gag domain-containing protein</fullName>
    </recommendedName>
</protein>
<evidence type="ECO:0000313" key="1">
    <source>
        <dbReference type="EMBL" id="KAL3520542.1"/>
    </source>
</evidence>
<dbReference type="EMBL" id="JBJUIK010000008">
    <property type="protein sequence ID" value="KAL3520542.1"/>
    <property type="molecule type" value="Genomic_DNA"/>
</dbReference>
<organism evidence="1 2">
    <name type="scientific">Cinchona calisaya</name>
    <dbReference type="NCBI Taxonomy" id="153742"/>
    <lineage>
        <taxon>Eukaryota</taxon>
        <taxon>Viridiplantae</taxon>
        <taxon>Streptophyta</taxon>
        <taxon>Embryophyta</taxon>
        <taxon>Tracheophyta</taxon>
        <taxon>Spermatophyta</taxon>
        <taxon>Magnoliopsida</taxon>
        <taxon>eudicotyledons</taxon>
        <taxon>Gunneridae</taxon>
        <taxon>Pentapetalae</taxon>
        <taxon>asterids</taxon>
        <taxon>lamiids</taxon>
        <taxon>Gentianales</taxon>
        <taxon>Rubiaceae</taxon>
        <taxon>Cinchonoideae</taxon>
        <taxon>Cinchoneae</taxon>
        <taxon>Cinchona</taxon>
    </lineage>
</organism>
<dbReference type="Proteomes" id="UP001630127">
    <property type="component" value="Unassembled WGS sequence"/>
</dbReference>
<sequence length="104" mass="11640">MEDGRRPFRRTYGALQQIVGANTAFAAWERLVQAYASTSKSQIRELKSCLHSLRRDNDSFPIYVQEVKSISDQLAALQSPFSIDDLVECVLDGLVLHIGLLCVV</sequence>
<keyword evidence="2" id="KW-1185">Reference proteome</keyword>
<reference evidence="1 2" key="1">
    <citation type="submission" date="2024-11" db="EMBL/GenBank/DDBJ databases">
        <title>A near-complete genome assembly of Cinchona calisaya.</title>
        <authorList>
            <person name="Lian D.C."/>
            <person name="Zhao X.W."/>
            <person name="Wei L."/>
        </authorList>
    </citation>
    <scope>NUCLEOTIDE SEQUENCE [LARGE SCALE GENOMIC DNA]</scope>
    <source>
        <tissue evidence="1">Nenye</tissue>
    </source>
</reference>
<dbReference type="PANTHER" id="PTHR47481:SF5">
    <property type="entry name" value="RIBONUCLEASE H-LIKE DOMAIN, GAG-PRE-INTEGRASE DOMAIN, GAG-POLYPEPTIDE OF LTR COPIA-TYPE-RELATED"/>
    <property type="match status" value="1"/>
</dbReference>
<proteinExistence type="predicted"/>
<name>A0ABD2ZM66_9GENT</name>